<dbReference type="RefSeq" id="WP_377069607.1">
    <property type="nucleotide sequence ID" value="NZ_JBHSJJ010000050.1"/>
</dbReference>
<protein>
    <submittedName>
        <fullName evidence="1">Uncharacterized protein</fullName>
    </submittedName>
</protein>
<feature type="non-terminal residue" evidence="1">
    <location>
        <position position="1"/>
    </location>
</feature>
<evidence type="ECO:0000313" key="2">
    <source>
        <dbReference type="Proteomes" id="UP001595818"/>
    </source>
</evidence>
<keyword evidence="2" id="KW-1185">Reference proteome</keyword>
<reference evidence="2" key="1">
    <citation type="journal article" date="2019" name="Int. J. Syst. Evol. Microbiol.">
        <title>The Global Catalogue of Microorganisms (GCM) 10K type strain sequencing project: providing services to taxonomists for standard genome sequencing and annotation.</title>
        <authorList>
            <consortium name="The Broad Institute Genomics Platform"/>
            <consortium name="The Broad Institute Genome Sequencing Center for Infectious Disease"/>
            <person name="Wu L."/>
            <person name="Ma J."/>
        </authorList>
    </citation>
    <scope>NUCLEOTIDE SEQUENCE [LARGE SCALE GENOMIC DNA]</scope>
    <source>
        <strain evidence="2">CGMCC 4.7466</strain>
    </source>
</reference>
<evidence type="ECO:0000313" key="1">
    <source>
        <dbReference type="EMBL" id="MFC4875109.1"/>
    </source>
</evidence>
<dbReference type="Proteomes" id="UP001595818">
    <property type="component" value="Unassembled WGS sequence"/>
</dbReference>
<name>A0ABV9T9Q2_9BACT</name>
<comment type="caution">
    <text evidence="1">The sequence shown here is derived from an EMBL/GenBank/DDBJ whole genome shotgun (WGS) entry which is preliminary data.</text>
</comment>
<proteinExistence type="predicted"/>
<sequence>RIPFLHKEKFISENRQIPHKNIRFQSSLSAYIPGVSGALVVSDDFGGHIMAINTPVLKLFRTAYSANDLPNYFGNNRIDLEGFGPDDLNTGKTGLDYLQWMEEGDHVFSYELITPPGTDKFALMREDLKRYFPHIEAHIENRKRTIWAMVKTGTGDFPPSTGAKTHYDVGPMGIKVTNSRLQGFVYYLNLYFMQDSPYPVMDRTGIDYPIDFEVDARLSDLESLRGGLQRIGLDLELREEEIPVLVLKKKFTDNQSQP</sequence>
<accession>A0ABV9T9Q2</accession>
<gene>
    <name evidence="1" type="ORF">ACFPFU_25665</name>
</gene>
<organism evidence="1 2">
    <name type="scientific">Negadavirga shengliensis</name>
    <dbReference type="NCBI Taxonomy" id="1389218"/>
    <lineage>
        <taxon>Bacteria</taxon>
        <taxon>Pseudomonadati</taxon>
        <taxon>Bacteroidota</taxon>
        <taxon>Cytophagia</taxon>
        <taxon>Cytophagales</taxon>
        <taxon>Cyclobacteriaceae</taxon>
        <taxon>Negadavirga</taxon>
    </lineage>
</organism>
<dbReference type="EMBL" id="JBHSJJ010000050">
    <property type="protein sequence ID" value="MFC4875109.1"/>
    <property type="molecule type" value="Genomic_DNA"/>
</dbReference>